<keyword evidence="5" id="KW-0597">Phosphoprotein</keyword>
<evidence type="ECO:0000256" key="2">
    <source>
        <dbReference type="ARBA" id="ARBA00004651"/>
    </source>
</evidence>
<gene>
    <name evidence="16" type="ORF">ACFQ4B_19330</name>
</gene>
<keyword evidence="8" id="KW-0547">Nucleotide-binding</keyword>
<dbReference type="EMBL" id="JBHTLU010000023">
    <property type="protein sequence ID" value="MFD1222278.1"/>
    <property type="molecule type" value="Genomic_DNA"/>
</dbReference>
<dbReference type="Proteomes" id="UP001597180">
    <property type="component" value="Unassembled WGS sequence"/>
</dbReference>
<keyword evidence="17" id="KW-1185">Reference proteome</keyword>
<dbReference type="CDD" id="cd00082">
    <property type="entry name" value="HisKA"/>
    <property type="match status" value="1"/>
</dbReference>
<comment type="subcellular location">
    <subcellularLocation>
        <location evidence="2">Cell membrane</location>
        <topology evidence="2">Multi-pass membrane protein</topology>
    </subcellularLocation>
</comment>
<dbReference type="GO" id="GO:0005524">
    <property type="term" value="F:ATP binding"/>
    <property type="evidence" value="ECO:0007669"/>
    <property type="project" value="UniProtKB-KW"/>
</dbReference>
<sequence>MLIYFKDYLLNLFFIFSPFVLYPYIYKTKKRPLLYRFLIYTLFACALIVTMSFPTHLDGLLFDFRSIPLTLGSFYGGNAVSAFLYITLMGYRLIMGYPNNFVYAISLAPSFLILLYYIKKYPTYKLHQKVWSAVWLCSFIKLTTFTLYLALTDHLELLWIEPITKLETYLLQGLIAGLCVYLIEFLNNYFYMQEEVVNSEKVKIVSDMAASVAHEIRNPLTTVRGFIQLLGSASLDQEKKQYYQKLCLEELDRAQVIITDYLSLAKPDPEVIEKINVNEEVRYLSNVLLTYANYYNIQIDGNVDQDEALYILGDKYKFRQAFINIGKNAIEAMANGGLLAFTVKSQENHVSIIVSDSGVGMTEEQVRRLGTPYFSTKEKGTGLGTMVSFGIIRKMNGKIELRSELGKGTVYTVVFPRV</sequence>
<dbReference type="SMART" id="SM00388">
    <property type="entry name" value="HisKA"/>
    <property type="match status" value="1"/>
</dbReference>
<feature type="transmembrane region" description="Helical" evidence="14">
    <location>
        <begin position="130"/>
        <end position="149"/>
    </location>
</feature>
<evidence type="ECO:0000256" key="4">
    <source>
        <dbReference type="ARBA" id="ARBA00022475"/>
    </source>
</evidence>
<dbReference type="Gene3D" id="1.10.287.130">
    <property type="match status" value="1"/>
</dbReference>
<evidence type="ECO:0000256" key="12">
    <source>
        <dbReference type="ARBA" id="ARBA00023012"/>
    </source>
</evidence>
<keyword evidence="9" id="KW-0418">Kinase</keyword>
<dbReference type="InterPro" id="IPR004358">
    <property type="entry name" value="Sig_transdc_His_kin-like_C"/>
</dbReference>
<dbReference type="PANTHER" id="PTHR43065">
    <property type="entry name" value="SENSOR HISTIDINE KINASE"/>
    <property type="match status" value="1"/>
</dbReference>
<reference evidence="17" key="1">
    <citation type="journal article" date="2019" name="Int. J. Syst. Evol. Microbiol.">
        <title>The Global Catalogue of Microorganisms (GCM) 10K type strain sequencing project: providing services to taxonomists for standard genome sequencing and annotation.</title>
        <authorList>
            <consortium name="The Broad Institute Genomics Platform"/>
            <consortium name="The Broad Institute Genome Sequencing Center for Infectious Disease"/>
            <person name="Wu L."/>
            <person name="Ma J."/>
        </authorList>
    </citation>
    <scope>NUCLEOTIDE SEQUENCE [LARGE SCALE GENOMIC DNA]</scope>
    <source>
        <strain evidence="17">CCUG 53270</strain>
    </source>
</reference>
<evidence type="ECO:0000256" key="9">
    <source>
        <dbReference type="ARBA" id="ARBA00022777"/>
    </source>
</evidence>
<keyword evidence="12" id="KW-0902">Two-component regulatory system</keyword>
<evidence type="ECO:0000256" key="7">
    <source>
        <dbReference type="ARBA" id="ARBA00022692"/>
    </source>
</evidence>
<accession>A0ABW3UMZ0</accession>
<evidence type="ECO:0000256" key="14">
    <source>
        <dbReference type="SAM" id="Phobius"/>
    </source>
</evidence>
<evidence type="ECO:0000256" key="8">
    <source>
        <dbReference type="ARBA" id="ARBA00022741"/>
    </source>
</evidence>
<dbReference type="RefSeq" id="WP_079910102.1">
    <property type="nucleotide sequence ID" value="NZ_BAABJG010000018.1"/>
</dbReference>
<proteinExistence type="predicted"/>
<keyword evidence="10 16" id="KW-0067">ATP-binding</keyword>
<dbReference type="InterPro" id="IPR005467">
    <property type="entry name" value="His_kinase_dom"/>
</dbReference>
<dbReference type="SMART" id="SM00387">
    <property type="entry name" value="HATPase_c"/>
    <property type="match status" value="1"/>
</dbReference>
<dbReference type="PROSITE" id="PS50109">
    <property type="entry name" value="HIS_KIN"/>
    <property type="match status" value="1"/>
</dbReference>
<feature type="transmembrane region" description="Helical" evidence="14">
    <location>
        <begin position="100"/>
        <end position="118"/>
    </location>
</feature>
<comment type="catalytic activity">
    <reaction evidence="1">
        <text>ATP + protein L-histidine = ADP + protein N-phospho-L-histidine.</text>
        <dbReference type="EC" id="2.7.13.3"/>
    </reaction>
</comment>
<dbReference type="SUPFAM" id="SSF55874">
    <property type="entry name" value="ATPase domain of HSP90 chaperone/DNA topoisomerase II/histidine kinase"/>
    <property type="match status" value="1"/>
</dbReference>
<evidence type="ECO:0000259" key="15">
    <source>
        <dbReference type="PROSITE" id="PS50109"/>
    </source>
</evidence>
<dbReference type="SUPFAM" id="SSF47384">
    <property type="entry name" value="Homodimeric domain of signal transducing histidine kinase"/>
    <property type="match status" value="1"/>
</dbReference>
<dbReference type="Pfam" id="PF00512">
    <property type="entry name" value="HisKA"/>
    <property type="match status" value="1"/>
</dbReference>
<evidence type="ECO:0000313" key="17">
    <source>
        <dbReference type="Proteomes" id="UP001597180"/>
    </source>
</evidence>
<dbReference type="InterPro" id="IPR036890">
    <property type="entry name" value="HATPase_C_sf"/>
</dbReference>
<feature type="transmembrane region" description="Helical" evidence="14">
    <location>
        <begin position="37"/>
        <end position="57"/>
    </location>
</feature>
<feature type="domain" description="Histidine kinase" evidence="15">
    <location>
        <begin position="211"/>
        <end position="418"/>
    </location>
</feature>
<keyword evidence="13 14" id="KW-0472">Membrane</keyword>
<feature type="transmembrane region" description="Helical" evidence="14">
    <location>
        <begin position="169"/>
        <end position="191"/>
    </location>
</feature>
<keyword evidence="4" id="KW-1003">Cell membrane</keyword>
<evidence type="ECO:0000256" key="3">
    <source>
        <dbReference type="ARBA" id="ARBA00012438"/>
    </source>
</evidence>
<evidence type="ECO:0000256" key="11">
    <source>
        <dbReference type="ARBA" id="ARBA00022989"/>
    </source>
</evidence>
<organism evidence="16 17">
    <name type="scientific">Paenibacillus vulneris</name>
    <dbReference type="NCBI Taxonomy" id="1133364"/>
    <lineage>
        <taxon>Bacteria</taxon>
        <taxon>Bacillati</taxon>
        <taxon>Bacillota</taxon>
        <taxon>Bacilli</taxon>
        <taxon>Bacillales</taxon>
        <taxon>Paenibacillaceae</taxon>
        <taxon>Paenibacillus</taxon>
    </lineage>
</organism>
<dbReference type="InterPro" id="IPR003661">
    <property type="entry name" value="HisK_dim/P_dom"/>
</dbReference>
<comment type="caution">
    <text evidence="16">The sequence shown here is derived from an EMBL/GenBank/DDBJ whole genome shotgun (WGS) entry which is preliminary data.</text>
</comment>
<evidence type="ECO:0000256" key="6">
    <source>
        <dbReference type="ARBA" id="ARBA00022679"/>
    </source>
</evidence>
<dbReference type="Gene3D" id="3.30.565.10">
    <property type="entry name" value="Histidine kinase-like ATPase, C-terminal domain"/>
    <property type="match status" value="1"/>
</dbReference>
<evidence type="ECO:0000313" key="16">
    <source>
        <dbReference type="EMBL" id="MFD1222278.1"/>
    </source>
</evidence>
<dbReference type="Pfam" id="PF02518">
    <property type="entry name" value="HATPase_c"/>
    <property type="match status" value="1"/>
</dbReference>
<dbReference type="PANTHER" id="PTHR43065:SF46">
    <property type="entry name" value="C4-DICARBOXYLATE TRANSPORT SENSOR PROTEIN DCTB"/>
    <property type="match status" value="1"/>
</dbReference>
<protein>
    <recommendedName>
        <fullName evidence="3">histidine kinase</fullName>
        <ecNumber evidence="3">2.7.13.3</ecNumber>
    </recommendedName>
</protein>
<evidence type="ECO:0000256" key="13">
    <source>
        <dbReference type="ARBA" id="ARBA00023136"/>
    </source>
</evidence>
<dbReference type="InterPro" id="IPR011620">
    <property type="entry name" value="Sig_transdc_His_kinase_LytS_TM"/>
</dbReference>
<dbReference type="Pfam" id="PF07694">
    <property type="entry name" value="5TM-5TMR_LYT"/>
    <property type="match status" value="1"/>
</dbReference>
<dbReference type="InterPro" id="IPR003594">
    <property type="entry name" value="HATPase_dom"/>
</dbReference>
<keyword evidence="11 14" id="KW-1133">Transmembrane helix</keyword>
<evidence type="ECO:0000256" key="1">
    <source>
        <dbReference type="ARBA" id="ARBA00000085"/>
    </source>
</evidence>
<dbReference type="EC" id="2.7.13.3" evidence="3"/>
<feature type="transmembrane region" description="Helical" evidence="14">
    <location>
        <begin position="7"/>
        <end position="25"/>
    </location>
</feature>
<evidence type="ECO:0000256" key="5">
    <source>
        <dbReference type="ARBA" id="ARBA00022553"/>
    </source>
</evidence>
<keyword evidence="7 14" id="KW-0812">Transmembrane</keyword>
<evidence type="ECO:0000256" key="10">
    <source>
        <dbReference type="ARBA" id="ARBA00022840"/>
    </source>
</evidence>
<name>A0ABW3UMZ0_9BACL</name>
<dbReference type="PRINTS" id="PR00344">
    <property type="entry name" value="BCTRLSENSOR"/>
</dbReference>
<dbReference type="InterPro" id="IPR036097">
    <property type="entry name" value="HisK_dim/P_sf"/>
</dbReference>
<keyword evidence="6" id="KW-0808">Transferase</keyword>